<evidence type="ECO:0000313" key="4">
    <source>
        <dbReference type="Proteomes" id="UP001596398"/>
    </source>
</evidence>
<keyword evidence="4" id="KW-1185">Reference proteome</keyword>
<dbReference type="Pfam" id="PF26478">
    <property type="entry name" value="DUF8151"/>
    <property type="match status" value="1"/>
</dbReference>
<evidence type="ECO:0000259" key="2">
    <source>
        <dbReference type="Pfam" id="PF26478"/>
    </source>
</evidence>
<dbReference type="GeneID" id="79266982"/>
<dbReference type="AlphaFoldDB" id="A0ABD5ZNY2"/>
<keyword evidence="1" id="KW-1133">Transmembrane helix</keyword>
<gene>
    <name evidence="3" type="ORF">ACFQJ4_08195</name>
</gene>
<sequence length="80" mass="8281">MQRTLSELAGEAGALAFDLLVTVLLTAVGIEAELFGAQAYGTQTALGLWAGFMGAVALYAGIVVFGGRRLVPRLRAVVAE</sequence>
<dbReference type="InterPro" id="IPR058464">
    <property type="entry name" value="DUF8151"/>
</dbReference>
<feature type="transmembrane region" description="Helical" evidence="1">
    <location>
        <begin position="44"/>
        <end position="65"/>
    </location>
</feature>
<dbReference type="Proteomes" id="UP001596398">
    <property type="component" value="Unassembled WGS sequence"/>
</dbReference>
<reference evidence="3 4" key="1">
    <citation type="journal article" date="2019" name="Int. J. Syst. Evol. Microbiol.">
        <title>The Global Catalogue of Microorganisms (GCM) 10K type strain sequencing project: providing services to taxonomists for standard genome sequencing and annotation.</title>
        <authorList>
            <consortium name="The Broad Institute Genomics Platform"/>
            <consortium name="The Broad Institute Genome Sequencing Center for Infectious Disease"/>
            <person name="Wu L."/>
            <person name="Ma J."/>
        </authorList>
    </citation>
    <scope>NUCLEOTIDE SEQUENCE [LARGE SCALE GENOMIC DNA]</scope>
    <source>
        <strain evidence="3 4">DT85</strain>
    </source>
</reference>
<protein>
    <recommendedName>
        <fullName evidence="2">DUF8151 domain-containing protein</fullName>
    </recommendedName>
</protein>
<name>A0ABD5ZNY2_9EURY</name>
<dbReference type="EMBL" id="JBHTAP010000001">
    <property type="protein sequence ID" value="MFC7235291.1"/>
    <property type="molecule type" value="Genomic_DNA"/>
</dbReference>
<accession>A0ABD5ZNY2</accession>
<keyword evidence="1" id="KW-0472">Membrane</keyword>
<dbReference type="RefSeq" id="WP_276233421.1">
    <property type="nucleotide sequence ID" value="NZ_CP119802.1"/>
</dbReference>
<feature type="domain" description="DUF8151" evidence="2">
    <location>
        <begin position="1"/>
        <end position="78"/>
    </location>
</feature>
<keyword evidence="1" id="KW-0812">Transmembrane</keyword>
<evidence type="ECO:0000313" key="3">
    <source>
        <dbReference type="EMBL" id="MFC7235291.1"/>
    </source>
</evidence>
<proteinExistence type="predicted"/>
<organism evidence="3 4">
    <name type="scientific">Halosegnis marinus</name>
    <dbReference type="NCBI Taxonomy" id="3034023"/>
    <lineage>
        <taxon>Archaea</taxon>
        <taxon>Methanobacteriati</taxon>
        <taxon>Methanobacteriota</taxon>
        <taxon>Stenosarchaea group</taxon>
        <taxon>Halobacteria</taxon>
        <taxon>Halobacteriales</taxon>
        <taxon>Natronomonadaceae</taxon>
        <taxon>Halosegnis</taxon>
    </lineage>
</organism>
<comment type="caution">
    <text evidence="3">The sequence shown here is derived from an EMBL/GenBank/DDBJ whole genome shotgun (WGS) entry which is preliminary data.</text>
</comment>
<feature type="transmembrane region" description="Helical" evidence="1">
    <location>
        <begin position="12"/>
        <end position="32"/>
    </location>
</feature>
<evidence type="ECO:0000256" key="1">
    <source>
        <dbReference type="SAM" id="Phobius"/>
    </source>
</evidence>